<dbReference type="Proteomes" id="UP000829196">
    <property type="component" value="Unassembled WGS sequence"/>
</dbReference>
<proteinExistence type="predicted"/>
<evidence type="ECO:0000313" key="1">
    <source>
        <dbReference type="EMBL" id="KAI0531337.1"/>
    </source>
</evidence>
<name>A0A8T3CEC7_DENNO</name>
<reference evidence="1" key="1">
    <citation type="journal article" date="2022" name="Front. Genet.">
        <title>Chromosome-Scale Assembly of the Dendrobium nobile Genome Provides Insights Into the Molecular Mechanism of the Biosynthesis of the Medicinal Active Ingredient of Dendrobium.</title>
        <authorList>
            <person name="Xu Q."/>
            <person name="Niu S.-C."/>
            <person name="Li K.-L."/>
            <person name="Zheng P.-J."/>
            <person name="Zhang X.-J."/>
            <person name="Jia Y."/>
            <person name="Liu Y."/>
            <person name="Niu Y.-X."/>
            <person name="Yu L.-H."/>
            <person name="Chen D.-F."/>
            <person name="Zhang G.-Q."/>
        </authorList>
    </citation>
    <scope>NUCLEOTIDE SEQUENCE</scope>
    <source>
        <tissue evidence="1">Leaf</tissue>
    </source>
</reference>
<organism evidence="1 2">
    <name type="scientific">Dendrobium nobile</name>
    <name type="common">Orchid</name>
    <dbReference type="NCBI Taxonomy" id="94219"/>
    <lineage>
        <taxon>Eukaryota</taxon>
        <taxon>Viridiplantae</taxon>
        <taxon>Streptophyta</taxon>
        <taxon>Embryophyta</taxon>
        <taxon>Tracheophyta</taxon>
        <taxon>Spermatophyta</taxon>
        <taxon>Magnoliopsida</taxon>
        <taxon>Liliopsida</taxon>
        <taxon>Asparagales</taxon>
        <taxon>Orchidaceae</taxon>
        <taxon>Epidendroideae</taxon>
        <taxon>Malaxideae</taxon>
        <taxon>Dendrobiinae</taxon>
        <taxon>Dendrobium</taxon>
    </lineage>
</organism>
<protein>
    <submittedName>
        <fullName evidence="1">Uncharacterized protein</fullName>
    </submittedName>
</protein>
<accession>A0A8T3CEC7</accession>
<gene>
    <name evidence="1" type="ORF">KFK09_000890</name>
</gene>
<sequence length="62" mass="6997">MIMILISAQAYEIPKLTMLTTKPYKRPSQTKRNTSKNNISILLDNIIKLSNGPNELSQCICC</sequence>
<evidence type="ECO:0000313" key="2">
    <source>
        <dbReference type="Proteomes" id="UP000829196"/>
    </source>
</evidence>
<comment type="caution">
    <text evidence="1">The sequence shown here is derived from an EMBL/GenBank/DDBJ whole genome shotgun (WGS) entry which is preliminary data.</text>
</comment>
<keyword evidence="2" id="KW-1185">Reference proteome</keyword>
<dbReference type="SMR" id="A0A8T3CEC7"/>
<dbReference type="EMBL" id="JAGYWB010000001">
    <property type="protein sequence ID" value="KAI0531337.1"/>
    <property type="molecule type" value="Genomic_DNA"/>
</dbReference>
<dbReference type="AlphaFoldDB" id="A0A8T3CEC7"/>